<sequence>MYSLSEDSNDEPKMTDPIVKIVFLGQSGVGKTSIIYQFLEQEFNETMSSTVGASFVIHKHSVDDKSISFRIWDTSGQERFRSLCPLYYRNSHACVLVFDVTDKYSLQEIHYWIEQIEKEMVVMPIMILVGNKEDLQNEEEKDYLKKGNELAKELGTQFFLCSAKTGKGISEIFNFIYWSVLENDEDFFKEQSEENYDFLQIFDEKEEKKKNNKEKKKKTCCY</sequence>
<evidence type="ECO:0000313" key="3">
    <source>
        <dbReference type="Proteomes" id="UP001146793"/>
    </source>
</evidence>
<proteinExistence type="predicted"/>
<dbReference type="PROSITE" id="PS51419">
    <property type="entry name" value="RAB"/>
    <property type="match status" value="1"/>
</dbReference>
<name>A0AAV7ZZI4_9EUKA</name>
<dbReference type="CDD" id="cd00154">
    <property type="entry name" value="Rab"/>
    <property type="match status" value="1"/>
</dbReference>
<reference evidence="2" key="1">
    <citation type="submission" date="2022-08" db="EMBL/GenBank/DDBJ databases">
        <title>Novel sulphate-reducing endosymbionts in the free-living metamonad Anaeramoeba.</title>
        <authorList>
            <person name="Jerlstrom-Hultqvist J."/>
            <person name="Cepicka I."/>
            <person name="Gallot-Lavallee L."/>
            <person name="Salas-Leiva D."/>
            <person name="Curtis B.A."/>
            <person name="Zahonova K."/>
            <person name="Pipaliya S."/>
            <person name="Dacks J."/>
            <person name="Roger A.J."/>
        </authorList>
    </citation>
    <scope>NUCLEOTIDE SEQUENCE</scope>
    <source>
        <strain evidence="2">Busselton2</strain>
    </source>
</reference>
<dbReference type="SMART" id="SM00177">
    <property type="entry name" value="ARF"/>
    <property type="match status" value="1"/>
</dbReference>
<dbReference type="Proteomes" id="UP001146793">
    <property type="component" value="Unassembled WGS sequence"/>
</dbReference>
<dbReference type="PANTHER" id="PTHR47978">
    <property type="match status" value="1"/>
</dbReference>
<evidence type="ECO:0000313" key="2">
    <source>
        <dbReference type="EMBL" id="KAJ3446201.1"/>
    </source>
</evidence>
<protein>
    <submittedName>
        <fullName evidence="2">Ras and ef-hand domain-containing protein</fullName>
    </submittedName>
</protein>
<dbReference type="GO" id="GO:0005525">
    <property type="term" value="F:GTP binding"/>
    <property type="evidence" value="ECO:0007669"/>
    <property type="project" value="InterPro"/>
</dbReference>
<dbReference type="SMART" id="SM00176">
    <property type="entry name" value="RAN"/>
    <property type="match status" value="1"/>
</dbReference>
<dbReference type="SMART" id="SM00173">
    <property type="entry name" value="RAS"/>
    <property type="match status" value="1"/>
</dbReference>
<dbReference type="InterPro" id="IPR027417">
    <property type="entry name" value="P-loop_NTPase"/>
</dbReference>
<organism evidence="2 3">
    <name type="scientific">Anaeramoeba flamelloides</name>
    <dbReference type="NCBI Taxonomy" id="1746091"/>
    <lineage>
        <taxon>Eukaryota</taxon>
        <taxon>Metamonada</taxon>
        <taxon>Anaeramoebidae</taxon>
        <taxon>Anaeramoeba</taxon>
    </lineage>
</organism>
<dbReference type="PROSITE" id="PS51420">
    <property type="entry name" value="RHO"/>
    <property type="match status" value="1"/>
</dbReference>
<dbReference type="AlphaFoldDB" id="A0AAV7ZZI4"/>
<gene>
    <name evidence="2" type="ORF">M0812_08738</name>
</gene>
<dbReference type="PROSITE" id="PS51417">
    <property type="entry name" value="ARF"/>
    <property type="match status" value="1"/>
</dbReference>
<dbReference type="EMBL" id="JANTQA010000021">
    <property type="protein sequence ID" value="KAJ3446201.1"/>
    <property type="molecule type" value="Genomic_DNA"/>
</dbReference>
<comment type="caution">
    <text evidence="2">The sequence shown here is derived from an EMBL/GenBank/DDBJ whole genome shotgun (WGS) entry which is preliminary data.</text>
</comment>
<evidence type="ECO:0000256" key="1">
    <source>
        <dbReference type="ARBA" id="ARBA00022741"/>
    </source>
</evidence>
<dbReference type="FunFam" id="3.40.50.300:FF:001204">
    <property type="entry name" value="Small GTP-binding protein, putative"/>
    <property type="match status" value="1"/>
</dbReference>
<dbReference type="PRINTS" id="PR00449">
    <property type="entry name" value="RASTRNSFRMNG"/>
</dbReference>
<dbReference type="PROSITE" id="PS51421">
    <property type="entry name" value="RAS"/>
    <property type="match status" value="1"/>
</dbReference>
<dbReference type="Gene3D" id="3.40.50.300">
    <property type="entry name" value="P-loop containing nucleotide triphosphate hydrolases"/>
    <property type="match status" value="1"/>
</dbReference>
<dbReference type="SUPFAM" id="SSF52540">
    <property type="entry name" value="P-loop containing nucleoside triphosphate hydrolases"/>
    <property type="match status" value="1"/>
</dbReference>
<dbReference type="InterPro" id="IPR001806">
    <property type="entry name" value="Small_GTPase"/>
</dbReference>
<dbReference type="NCBIfam" id="TIGR00231">
    <property type="entry name" value="small_GTP"/>
    <property type="match status" value="1"/>
</dbReference>
<dbReference type="SMART" id="SM00174">
    <property type="entry name" value="RHO"/>
    <property type="match status" value="1"/>
</dbReference>
<accession>A0AAV7ZZI4</accession>
<dbReference type="GO" id="GO:0003924">
    <property type="term" value="F:GTPase activity"/>
    <property type="evidence" value="ECO:0007669"/>
    <property type="project" value="InterPro"/>
</dbReference>
<dbReference type="SMART" id="SM00175">
    <property type="entry name" value="RAB"/>
    <property type="match status" value="1"/>
</dbReference>
<dbReference type="Pfam" id="PF00071">
    <property type="entry name" value="Ras"/>
    <property type="match status" value="1"/>
</dbReference>
<keyword evidence="1" id="KW-0547">Nucleotide-binding</keyword>
<dbReference type="InterPro" id="IPR005225">
    <property type="entry name" value="Small_GTP-bd"/>
</dbReference>